<gene>
    <name evidence="3" type="ORF">PHYSODRAFT_251307</name>
</gene>
<reference evidence="3 4" key="1">
    <citation type="journal article" date="2006" name="Science">
        <title>Phytophthora genome sequences uncover evolutionary origins and mechanisms of pathogenesis.</title>
        <authorList>
            <person name="Tyler B.M."/>
            <person name="Tripathy S."/>
            <person name="Zhang X."/>
            <person name="Dehal P."/>
            <person name="Jiang R.H."/>
            <person name="Aerts A."/>
            <person name="Arredondo F.D."/>
            <person name="Baxter L."/>
            <person name="Bensasson D."/>
            <person name="Beynon J.L."/>
            <person name="Chapman J."/>
            <person name="Damasceno C.M."/>
            <person name="Dorrance A.E."/>
            <person name="Dou D."/>
            <person name="Dickerman A.W."/>
            <person name="Dubchak I.L."/>
            <person name="Garbelotto M."/>
            <person name="Gijzen M."/>
            <person name="Gordon S.G."/>
            <person name="Govers F."/>
            <person name="Grunwald N.J."/>
            <person name="Huang W."/>
            <person name="Ivors K.L."/>
            <person name="Jones R.W."/>
            <person name="Kamoun S."/>
            <person name="Krampis K."/>
            <person name="Lamour K.H."/>
            <person name="Lee M.K."/>
            <person name="McDonald W.H."/>
            <person name="Medina M."/>
            <person name="Meijer H.J."/>
            <person name="Nordberg E.K."/>
            <person name="Maclean D.J."/>
            <person name="Ospina-Giraldo M.D."/>
            <person name="Morris P.F."/>
            <person name="Phuntumart V."/>
            <person name="Putnam N.H."/>
            <person name="Rash S."/>
            <person name="Rose J.K."/>
            <person name="Sakihama Y."/>
            <person name="Salamov A.A."/>
            <person name="Savidor A."/>
            <person name="Scheuring C.F."/>
            <person name="Smith B.M."/>
            <person name="Sobral B.W."/>
            <person name="Terry A."/>
            <person name="Torto-Alalibo T.A."/>
            <person name="Win J."/>
            <person name="Xu Z."/>
            <person name="Zhang H."/>
            <person name="Grigoriev I.V."/>
            <person name="Rokhsar D.S."/>
            <person name="Boore J.L."/>
        </authorList>
    </citation>
    <scope>NUCLEOTIDE SEQUENCE [LARGE SCALE GENOMIC DNA]</scope>
    <source>
        <strain evidence="3 4">P6497</strain>
    </source>
</reference>
<evidence type="ECO:0000313" key="3">
    <source>
        <dbReference type="EMBL" id="EGZ22028.1"/>
    </source>
</evidence>
<proteinExistence type="predicted"/>
<feature type="compositionally biased region" description="Low complexity" evidence="1">
    <location>
        <begin position="42"/>
        <end position="53"/>
    </location>
</feature>
<dbReference type="GeneID" id="20638137"/>
<accession>G4ZB62</accession>
<protein>
    <submittedName>
        <fullName evidence="3">Uncharacterized protein</fullName>
    </submittedName>
</protein>
<feature type="region of interest" description="Disordered" evidence="1">
    <location>
        <begin position="25"/>
        <end position="54"/>
    </location>
</feature>
<dbReference type="AlphaFoldDB" id="G4ZB62"/>
<keyword evidence="4" id="KW-1185">Reference proteome</keyword>
<dbReference type="RefSeq" id="XP_009524745.1">
    <property type="nucleotide sequence ID" value="XM_009526450.1"/>
</dbReference>
<evidence type="ECO:0000256" key="1">
    <source>
        <dbReference type="SAM" id="MobiDB-lite"/>
    </source>
</evidence>
<evidence type="ECO:0000256" key="2">
    <source>
        <dbReference type="SAM" id="SignalP"/>
    </source>
</evidence>
<organism evidence="3 4">
    <name type="scientific">Phytophthora sojae (strain P6497)</name>
    <name type="common">Soybean stem and root rot agent</name>
    <name type="synonym">Phytophthora megasperma f. sp. glycines</name>
    <dbReference type="NCBI Taxonomy" id="1094619"/>
    <lineage>
        <taxon>Eukaryota</taxon>
        <taxon>Sar</taxon>
        <taxon>Stramenopiles</taxon>
        <taxon>Oomycota</taxon>
        <taxon>Peronosporomycetes</taxon>
        <taxon>Peronosporales</taxon>
        <taxon>Peronosporaceae</taxon>
        <taxon>Phytophthora</taxon>
    </lineage>
</organism>
<dbReference type="KEGG" id="psoj:PHYSODRAFT_251307"/>
<sequence length="137" mass="14571">MNLSTEFTLAALAVASVANANTLDHDKVQPFPHPDPSRSLRRPQSSSSPSSARTMDVSRILLCTTALGGTETCGPSCTLGISPRIVTAMTGRVSSCGSTTLPPRHPRCWGCQRDGSNTPLTQVHGWHEFHAVASCTR</sequence>
<feature type="chain" id="PRO_5003472032" evidence="2">
    <location>
        <begin position="21"/>
        <end position="137"/>
    </location>
</feature>
<evidence type="ECO:0000313" key="4">
    <source>
        <dbReference type="Proteomes" id="UP000002640"/>
    </source>
</evidence>
<name>G4ZB62_PHYSP</name>
<dbReference type="InParanoid" id="G4ZB62"/>
<keyword evidence="2" id="KW-0732">Signal</keyword>
<dbReference type="Proteomes" id="UP000002640">
    <property type="component" value="Unassembled WGS sequence"/>
</dbReference>
<dbReference type="EMBL" id="JH159153">
    <property type="protein sequence ID" value="EGZ22028.1"/>
    <property type="molecule type" value="Genomic_DNA"/>
</dbReference>
<feature type="signal peptide" evidence="2">
    <location>
        <begin position="1"/>
        <end position="20"/>
    </location>
</feature>